<dbReference type="RefSeq" id="WP_010729648.1">
    <property type="nucleotide sequence ID" value="NZ_KB948132.1"/>
</dbReference>
<dbReference type="Pfam" id="PF01610">
    <property type="entry name" value="DDE_Tnp_ISL3"/>
    <property type="match status" value="1"/>
</dbReference>
<dbReference type="EMBL" id="AIVF01000033">
    <property type="protein sequence ID" value="EOG25036.1"/>
    <property type="molecule type" value="Genomic_DNA"/>
</dbReference>
<dbReference type="InterPro" id="IPR002560">
    <property type="entry name" value="Transposase_DDE"/>
</dbReference>
<protein>
    <recommendedName>
        <fullName evidence="1">Transposase IS204/IS1001/IS1096/IS1165 DDE domain-containing protein</fullName>
    </recommendedName>
</protein>
<feature type="non-terminal residue" evidence="2">
    <location>
        <position position="1"/>
    </location>
</feature>
<evidence type="ECO:0000313" key="2">
    <source>
        <dbReference type="EMBL" id="EOG25036.1"/>
    </source>
</evidence>
<evidence type="ECO:0000313" key="4">
    <source>
        <dbReference type="Proteomes" id="UP000013834"/>
    </source>
</evidence>
<evidence type="ECO:0000313" key="3">
    <source>
        <dbReference type="EMBL" id="EOG28539.1"/>
    </source>
</evidence>
<dbReference type="AlphaFoldDB" id="A0A829EYR0"/>
<evidence type="ECO:0000259" key="1">
    <source>
        <dbReference type="Pfam" id="PF01610"/>
    </source>
</evidence>
<accession>A0A829EYR0</accession>
<dbReference type="Proteomes" id="UP000013834">
    <property type="component" value="Unassembled WGS sequence"/>
</dbReference>
<dbReference type="EMBL" id="AIVF01000006">
    <property type="protein sequence ID" value="EOG28539.1"/>
    <property type="molecule type" value="Genomic_DNA"/>
</dbReference>
<organism evidence="2 4">
    <name type="scientific">Enterococcus faecium EnGen0180</name>
    <dbReference type="NCBI Taxonomy" id="1157475"/>
    <lineage>
        <taxon>Bacteria</taxon>
        <taxon>Bacillati</taxon>
        <taxon>Bacillota</taxon>
        <taxon>Bacilli</taxon>
        <taxon>Lactobacillales</taxon>
        <taxon>Enterococcaceae</taxon>
        <taxon>Enterococcus</taxon>
    </lineage>
</organism>
<comment type="caution">
    <text evidence="2">The sequence shown here is derived from an EMBL/GenBank/DDBJ whole genome shotgun (WGS) entry which is preliminary data.</text>
</comment>
<feature type="domain" description="Transposase IS204/IS1001/IS1096/IS1165 DDE" evidence="1">
    <location>
        <begin position="3"/>
        <end position="38"/>
    </location>
</feature>
<proteinExistence type="predicted"/>
<reference evidence="2 4" key="1">
    <citation type="submission" date="2013-02" db="EMBL/GenBank/DDBJ databases">
        <title>The Genome Sequence of Enterococcus faecium VRE_84.</title>
        <authorList>
            <consortium name="The Broad Institute Genome Sequencing Platform"/>
            <consortium name="The Broad Institute Genome Sequencing Center for Infectious Disease"/>
            <person name="Earl A.M."/>
            <person name="Gilmore M.S."/>
            <person name="Lebreton F."/>
            <person name="Hammerum A.M."/>
            <person name="Jensen L.B."/>
            <person name="Guardabassi L."/>
            <person name="Walker B."/>
            <person name="Young S.K."/>
            <person name="Zeng Q."/>
            <person name="Gargeya S."/>
            <person name="Fitzgerald M."/>
            <person name="Haas B."/>
            <person name="Abouelleil A."/>
            <person name="Alvarado L."/>
            <person name="Arachchi H.M."/>
            <person name="Berlin A.M."/>
            <person name="Chapman S.B."/>
            <person name="Dewar J."/>
            <person name="Goldberg J."/>
            <person name="Griggs A."/>
            <person name="Gujja S."/>
            <person name="Hansen M."/>
            <person name="Howarth C."/>
            <person name="Imamovic A."/>
            <person name="Larimer J."/>
            <person name="McCowan C."/>
            <person name="Murphy C."/>
            <person name="Neiman D."/>
            <person name="Pearson M."/>
            <person name="Priest M."/>
            <person name="Roberts A."/>
            <person name="Saif S."/>
            <person name="Shea T."/>
            <person name="Sisk P."/>
            <person name="Sykes S."/>
            <person name="Wortman J."/>
            <person name="Nusbaum C."/>
            <person name="Birren B."/>
        </authorList>
    </citation>
    <scope>NUCLEOTIDE SEQUENCE [LARGE SCALE GENOMIC DNA]</scope>
    <source>
        <strain evidence="2 4">VRE 84</strain>
    </source>
</reference>
<name>A0A829EYR0_ENTFC</name>
<sequence length="48" mass="5736">AMIYPYSNGKIEAKNTHIKTMKRVSYGFKSFENMRIRIFLINQLINVR</sequence>
<gene>
    <name evidence="3" type="ORF">SMG_00884</name>
    <name evidence="2" type="ORF">SMG_01832</name>
</gene>